<sequence>MVLDCDEKNFGGSYSVENGRRCALQSVKSEKNCRLLFSAYSL</sequence>
<dbReference type="AlphaFoldDB" id="K3YFD8"/>
<accession>K3YFD8</accession>
<keyword evidence="2" id="KW-1185">Reference proteome</keyword>
<evidence type="ECO:0000313" key="1">
    <source>
        <dbReference type="EnsemblPlants" id="KQK97927"/>
    </source>
</evidence>
<reference evidence="1" key="2">
    <citation type="submission" date="2018-08" db="UniProtKB">
        <authorList>
            <consortium name="EnsemblPlants"/>
        </authorList>
    </citation>
    <scope>IDENTIFICATION</scope>
    <source>
        <strain evidence="1">Yugu1</strain>
    </source>
</reference>
<dbReference type="EMBL" id="AGNK02004413">
    <property type="status" value="NOT_ANNOTATED_CDS"/>
    <property type="molecule type" value="Genomic_DNA"/>
</dbReference>
<dbReference type="EnsemblPlants" id="KQK97927">
    <property type="protein sequence ID" value="KQK97927"/>
    <property type="gene ID" value="SETIT_012956mg"/>
</dbReference>
<dbReference type="Proteomes" id="UP000004995">
    <property type="component" value="Unassembled WGS sequence"/>
</dbReference>
<dbReference type="HOGENOM" id="CLU_3261483_0_0_1"/>
<proteinExistence type="predicted"/>
<organism evidence="1 2">
    <name type="scientific">Setaria italica</name>
    <name type="common">Foxtail millet</name>
    <name type="synonym">Panicum italicum</name>
    <dbReference type="NCBI Taxonomy" id="4555"/>
    <lineage>
        <taxon>Eukaryota</taxon>
        <taxon>Viridiplantae</taxon>
        <taxon>Streptophyta</taxon>
        <taxon>Embryophyta</taxon>
        <taxon>Tracheophyta</taxon>
        <taxon>Spermatophyta</taxon>
        <taxon>Magnoliopsida</taxon>
        <taxon>Liliopsida</taxon>
        <taxon>Poales</taxon>
        <taxon>Poaceae</taxon>
        <taxon>PACMAD clade</taxon>
        <taxon>Panicoideae</taxon>
        <taxon>Panicodae</taxon>
        <taxon>Paniceae</taxon>
        <taxon>Cenchrinae</taxon>
        <taxon>Setaria</taxon>
    </lineage>
</organism>
<dbReference type="InParanoid" id="K3YFD8"/>
<protein>
    <submittedName>
        <fullName evidence="1">Uncharacterized protein</fullName>
    </submittedName>
</protein>
<name>K3YFD8_SETIT</name>
<reference evidence="2" key="1">
    <citation type="journal article" date="2012" name="Nat. Biotechnol.">
        <title>Reference genome sequence of the model plant Setaria.</title>
        <authorList>
            <person name="Bennetzen J.L."/>
            <person name="Schmutz J."/>
            <person name="Wang H."/>
            <person name="Percifield R."/>
            <person name="Hawkins J."/>
            <person name="Pontaroli A.C."/>
            <person name="Estep M."/>
            <person name="Feng L."/>
            <person name="Vaughn J.N."/>
            <person name="Grimwood J."/>
            <person name="Jenkins J."/>
            <person name="Barry K."/>
            <person name="Lindquist E."/>
            <person name="Hellsten U."/>
            <person name="Deshpande S."/>
            <person name="Wang X."/>
            <person name="Wu X."/>
            <person name="Mitros T."/>
            <person name="Triplett J."/>
            <person name="Yang X."/>
            <person name="Ye C.Y."/>
            <person name="Mauro-Herrera M."/>
            <person name="Wang L."/>
            <person name="Li P."/>
            <person name="Sharma M."/>
            <person name="Sharma R."/>
            <person name="Ronald P.C."/>
            <person name="Panaud O."/>
            <person name="Kellogg E.A."/>
            <person name="Brutnell T.P."/>
            <person name="Doust A.N."/>
            <person name="Tuskan G.A."/>
            <person name="Rokhsar D."/>
            <person name="Devos K.M."/>
        </authorList>
    </citation>
    <scope>NUCLEOTIDE SEQUENCE [LARGE SCALE GENOMIC DNA]</scope>
    <source>
        <strain evidence="2">cv. Yugu1</strain>
    </source>
</reference>
<evidence type="ECO:0000313" key="2">
    <source>
        <dbReference type="Proteomes" id="UP000004995"/>
    </source>
</evidence>
<dbReference type="Gramene" id="KQK97927">
    <property type="protein sequence ID" value="KQK97927"/>
    <property type="gene ID" value="SETIT_012956mg"/>
</dbReference>